<dbReference type="Gramene" id="KFK36507">
    <property type="protein sequence ID" value="KFK36507"/>
    <property type="gene ID" value="AALP_AA4G133200"/>
</dbReference>
<evidence type="ECO:0000256" key="1">
    <source>
        <dbReference type="SAM" id="MobiDB-lite"/>
    </source>
</evidence>
<sequence length="76" mass="8472">MKRSPQHYCLHDEPNTSHVFSKKPDKVVEVPTTISFEHNHITKAAPPPRVPNDGPKASSNDNHTSIERTHEIGGHS</sequence>
<dbReference type="AlphaFoldDB" id="A0A087H305"/>
<accession>A0A087H305</accession>
<dbReference type="Proteomes" id="UP000029120">
    <property type="component" value="Chromosome 4"/>
</dbReference>
<gene>
    <name evidence="2" type="ordered locus">AALP_Aa4g133200</name>
</gene>
<protein>
    <submittedName>
        <fullName evidence="2">Uncharacterized protein</fullName>
    </submittedName>
</protein>
<keyword evidence="3" id="KW-1185">Reference proteome</keyword>
<reference evidence="3" key="1">
    <citation type="journal article" date="2015" name="Nat. Plants">
        <title>Genome expansion of Arabis alpina linked with retrotransposition and reduced symmetric DNA methylation.</title>
        <authorList>
            <person name="Willing E.M."/>
            <person name="Rawat V."/>
            <person name="Mandakova T."/>
            <person name="Maumus F."/>
            <person name="James G.V."/>
            <person name="Nordstroem K.J."/>
            <person name="Becker C."/>
            <person name="Warthmann N."/>
            <person name="Chica C."/>
            <person name="Szarzynska B."/>
            <person name="Zytnicki M."/>
            <person name="Albani M.C."/>
            <person name="Kiefer C."/>
            <person name="Bergonzi S."/>
            <person name="Castaings L."/>
            <person name="Mateos J.L."/>
            <person name="Berns M.C."/>
            <person name="Bujdoso N."/>
            <person name="Piofczyk T."/>
            <person name="de Lorenzo L."/>
            <person name="Barrero-Sicilia C."/>
            <person name="Mateos I."/>
            <person name="Piednoel M."/>
            <person name="Hagmann J."/>
            <person name="Chen-Min-Tao R."/>
            <person name="Iglesias-Fernandez R."/>
            <person name="Schuster S.C."/>
            <person name="Alonso-Blanco C."/>
            <person name="Roudier F."/>
            <person name="Carbonero P."/>
            <person name="Paz-Ares J."/>
            <person name="Davis S.J."/>
            <person name="Pecinka A."/>
            <person name="Quesneville H."/>
            <person name="Colot V."/>
            <person name="Lysak M.A."/>
            <person name="Weigel D."/>
            <person name="Coupland G."/>
            <person name="Schneeberger K."/>
        </authorList>
    </citation>
    <scope>NUCLEOTIDE SEQUENCE [LARGE SCALE GENOMIC DNA]</scope>
    <source>
        <strain evidence="3">cv. Pajares</strain>
    </source>
</reference>
<proteinExistence type="predicted"/>
<organism evidence="2 3">
    <name type="scientific">Arabis alpina</name>
    <name type="common">Alpine rock-cress</name>
    <dbReference type="NCBI Taxonomy" id="50452"/>
    <lineage>
        <taxon>Eukaryota</taxon>
        <taxon>Viridiplantae</taxon>
        <taxon>Streptophyta</taxon>
        <taxon>Embryophyta</taxon>
        <taxon>Tracheophyta</taxon>
        <taxon>Spermatophyta</taxon>
        <taxon>Magnoliopsida</taxon>
        <taxon>eudicotyledons</taxon>
        <taxon>Gunneridae</taxon>
        <taxon>Pentapetalae</taxon>
        <taxon>rosids</taxon>
        <taxon>malvids</taxon>
        <taxon>Brassicales</taxon>
        <taxon>Brassicaceae</taxon>
        <taxon>Arabideae</taxon>
        <taxon>Arabis</taxon>
    </lineage>
</organism>
<dbReference type="EMBL" id="CM002872">
    <property type="protein sequence ID" value="KFK36507.1"/>
    <property type="molecule type" value="Genomic_DNA"/>
</dbReference>
<name>A0A087H305_ARAAL</name>
<feature type="region of interest" description="Disordered" evidence="1">
    <location>
        <begin position="38"/>
        <end position="76"/>
    </location>
</feature>
<evidence type="ECO:0000313" key="3">
    <source>
        <dbReference type="Proteomes" id="UP000029120"/>
    </source>
</evidence>
<evidence type="ECO:0000313" key="2">
    <source>
        <dbReference type="EMBL" id="KFK36507.1"/>
    </source>
</evidence>
<feature type="compositionally biased region" description="Basic and acidic residues" evidence="1">
    <location>
        <begin position="64"/>
        <end position="76"/>
    </location>
</feature>